<dbReference type="AlphaFoldDB" id="A0A660L298"/>
<name>A0A660L298_9ACTN</name>
<dbReference type="EMBL" id="RBIL01000002">
    <property type="protein sequence ID" value="RKQ88057.1"/>
    <property type="molecule type" value="Genomic_DNA"/>
</dbReference>
<evidence type="ECO:0000313" key="1">
    <source>
        <dbReference type="EMBL" id="RKQ88057.1"/>
    </source>
</evidence>
<protein>
    <submittedName>
        <fullName evidence="1">MOSC domain-containing protein</fullName>
    </submittedName>
</protein>
<comment type="caution">
    <text evidence="1">The sequence shown here is derived from an EMBL/GenBank/DDBJ whole genome shotgun (WGS) entry which is preliminary data.</text>
</comment>
<gene>
    <name evidence="1" type="ORF">C8N24_6096</name>
</gene>
<evidence type="ECO:0000313" key="2">
    <source>
        <dbReference type="Proteomes" id="UP000278962"/>
    </source>
</evidence>
<reference evidence="1 2" key="1">
    <citation type="submission" date="2018-10" db="EMBL/GenBank/DDBJ databases">
        <title>Genomic Encyclopedia of Archaeal and Bacterial Type Strains, Phase II (KMG-II): from individual species to whole genera.</title>
        <authorList>
            <person name="Goeker M."/>
        </authorList>
    </citation>
    <scope>NUCLEOTIDE SEQUENCE [LARGE SCALE GENOMIC DNA]</scope>
    <source>
        <strain evidence="1 2">DSM 14954</strain>
    </source>
</reference>
<dbReference type="Proteomes" id="UP000278962">
    <property type="component" value="Unassembled WGS sequence"/>
</dbReference>
<accession>A0A660L298</accession>
<sequence length="194" mass="20902">MTAGFVQSLWRFPVLGMGGEPLRSSQIDARGLAGDRQHFAAGPEGLLTVTDLPGLTDWRATFPFNPDGAIHTHYEPPFPVLHGPGDRTYRWGDPRLAFALERSLGRPIELVRDLDATRGVIVTTVRHGLDRAFAGVNVQLALELPGHGGWAGAELSFRDGVRLRLVASRADGPGIEARVVEAGRIVLGEPVSLS</sequence>
<keyword evidence="2" id="KW-1185">Reference proteome</keyword>
<organism evidence="1 2">
    <name type="scientific">Solirubrobacter pauli</name>
    <dbReference type="NCBI Taxonomy" id="166793"/>
    <lineage>
        <taxon>Bacteria</taxon>
        <taxon>Bacillati</taxon>
        <taxon>Actinomycetota</taxon>
        <taxon>Thermoleophilia</taxon>
        <taxon>Solirubrobacterales</taxon>
        <taxon>Solirubrobacteraceae</taxon>
        <taxon>Solirubrobacter</taxon>
    </lineage>
</organism>
<proteinExistence type="predicted"/>